<feature type="transmembrane region" description="Helical" evidence="1">
    <location>
        <begin position="24"/>
        <end position="57"/>
    </location>
</feature>
<evidence type="ECO:0008006" key="4">
    <source>
        <dbReference type="Google" id="ProtNLM"/>
    </source>
</evidence>
<dbReference type="OrthoDB" id="325567at2"/>
<evidence type="ECO:0000313" key="2">
    <source>
        <dbReference type="EMBL" id="PJZ78685.1"/>
    </source>
</evidence>
<feature type="transmembrane region" description="Helical" evidence="1">
    <location>
        <begin position="101"/>
        <end position="120"/>
    </location>
</feature>
<dbReference type="RefSeq" id="WP_100766596.1">
    <property type="nucleotide sequence ID" value="NZ_NPEA01000001.1"/>
</dbReference>
<evidence type="ECO:0000256" key="1">
    <source>
        <dbReference type="SAM" id="Phobius"/>
    </source>
</evidence>
<reference evidence="2 3" key="1">
    <citation type="submission" date="2017-07" db="EMBL/GenBank/DDBJ databases">
        <title>Leptospira spp. isolated from tropical soils.</title>
        <authorList>
            <person name="Thibeaux R."/>
            <person name="Iraola G."/>
            <person name="Ferres I."/>
            <person name="Bierque E."/>
            <person name="Girault D."/>
            <person name="Soupe-Gilbert M.-E."/>
            <person name="Picardeau M."/>
            <person name="Goarant C."/>
        </authorList>
    </citation>
    <scope>NUCLEOTIDE SEQUENCE [LARGE SCALE GENOMIC DNA]</scope>
    <source>
        <strain evidence="2 3">ES4-C-A1</strain>
    </source>
</reference>
<keyword evidence="1" id="KW-0472">Membrane</keyword>
<keyword evidence="1" id="KW-1133">Transmembrane helix</keyword>
<feature type="transmembrane region" description="Helical" evidence="1">
    <location>
        <begin position="171"/>
        <end position="196"/>
    </location>
</feature>
<dbReference type="EMBL" id="NPEA01000001">
    <property type="protein sequence ID" value="PJZ78685.1"/>
    <property type="molecule type" value="Genomic_DNA"/>
</dbReference>
<evidence type="ECO:0000313" key="3">
    <source>
        <dbReference type="Proteomes" id="UP000231843"/>
    </source>
</evidence>
<keyword evidence="3" id="KW-1185">Reference proteome</keyword>
<sequence>MSTSEPLSIVGIIRNSIELGLKNFVPLFVAFILWLVTVWIPYLNVGTSIGLFILIPIKIGRGESFSPTDIFNKENRKYIGEFFLTVGFVILGFYAGVLFFIIPAFVIGVAWGQATFLLFDKGYDPIQAIKKSNEITYGKKWIIFLGSIALVISLAIAAFILSFITGLISQYLTYLVLFVIYVTFFPIIIASHGYIYNSLIKEAGL</sequence>
<keyword evidence="1" id="KW-0812">Transmembrane</keyword>
<name>A0A2N0A324_9LEPT</name>
<dbReference type="AlphaFoldDB" id="A0A2N0A324"/>
<accession>A0A2N0A324</accession>
<comment type="caution">
    <text evidence="2">The sequence shown here is derived from an EMBL/GenBank/DDBJ whole genome shotgun (WGS) entry which is preliminary data.</text>
</comment>
<organism evidence="2 3">
    <name type="scientific">Leptospira neocaledonica</name>
    <dbReference type="NCBI Taxonomy" id="2023192"/>
    <lineage>
        <taxon>Bacteria</taxon>
        <taxon>Pseudomonadati</taxon>
        <taxon>Spirochaetota</taxon>
        <taxon>Spirochaetia</taxon>
        <taxon>Leptospirales</taxon>
        <taxon>Leptospiraceae</taxon>
        <taxon>Leptospira</taxon>
    </lineage>
</organism>
<feature type="transmembrane region" description="Helical" evidence="1">
    <location>
        <begin position="141"/>
        <end position="165"/>
    </location>
</feature>
<protein>
    <recommendedName>
        <fullName evidence="4">DUF4013 domain-containing protein</fullName>
    </recommendedName>
</protein>
<gene>
    <name evidence="2" type="ORF">CH365_00165</name>
</gene>
<proteinExistence type="predicted"/>
<dbReference type="Proteomes" id="UP000231843">
    <property type="component" value="Unassembled WGS sequence"/>
</dbReference>